<dbReference type="InterPro" id="IPR014729">
    <property type="entry name" value="Rossmann-like_a/b/a_fold"/>
</dbReference>
<dbReference type="Gene3D" id="3.60.110.10">
    <property type="entry name" value="Carbon-nitrogen hydrolase"/>
    <property type="match status" value="1"/>
</dbReference>
<feature type="binding site" evidence="7">
    <location>
        <position position="457"/>
    </location>
    <ligand>
        <name>ATP</name>
        <dbReference type="ChEBI" id="CHEBI:30616"/>
    </ligand>
</feature>
<dbReference type="InterPro" id="IPR022310">
    <property type="entry name" value="NAD/GMP_synthase"/>
</dbReference>
<reference evidence="11" key="2">
    <citation type="submission" date="2021-04" db="EMBL/GenBank/DDBJ databases">
        <authorList>
            <person name="Gilroy R."/>
        </authorList>
    </citation>
    <scope>NUCLEOTIDE SEQUENCE</scope>
    <source>
        <strain evidence="11">12435</strain>
    </source>
</reference>
<dbReference type="AlphaFoldDB" id="A0A9D1TRK5"/>
<feature type="active site" description="For glutaminase activity" evidence="7">
    <location>
        <position position="115"/>
    </location>
</feature>
<evidence type="ECO:0000256" key="1">
    <source>
        <dbReference type="ARBA" id="ARBA00005188"/>
    </source>
</evidence>
<evidence type="ECO:0000256" key="5">
    <source>
        <dbReference type="ARBA" id="ARBA00022840"/>
    </source>
</evidence>
<feature type="binding site" evidence="7">
    <location>
        <position position="462"/>
    </location>
    <ligand>
        <name>deamido-NAD(+)</name>
        <dbReference type="ChEBI" id="CHEBI:58437"/>
        <note>ligand shared between two neighboring subunits</note>
    </ligand>
</feature>
<evidence type="ECO:0000256" key="8">
    <source>
        <dbReference type="PIRNR" id="PIRNR006630"/>
    </source>
</evidence>
<dbReference type="HAMAP" id="MF_02090">
    <property type="entry name" value="NadE_glutamine_dep"/>
    <property type="match status" value="1"/>
</dbReference>
<dbReference type="InterPro" id="IPR041856">
    <property type="entry name" value="NAD+_synth_C"/>
</dbReference>
<dbReference type="GO" id="GO:0005524">
    <property type="term" value="F:ATP binding"/>
    <property type="evidence" value="ECO:0007669"/>
    <property type="project" value="UniProtKB-UniRule"/>
</dbReference>
<dbReference type="PANTHER" id="PTHR23090">
    <property type="entry name" value="NH 3 /GLUTAMINE-DEPENDENT NAD + SYNTHETASE"/>
    <property type="match status" value="1"/>
</dbReference>
<dbReference type="Pfam" id="PF02540">
    <property type="entry name" value="NAD_synthase"/>
    <property type="match status" value="1"/>
</dbReference>
<dbReference type="SUPFAM" id="SSF56317">
    <property type="entry name" value="Carbon-nitrogen hydrolase"/>
    <property type="match status" value="1"/>
</dbReference>
<feature type="active site" description="Nucleophile; for glutaminase activity" evidence="7">
    <location>
        <position position="167"/>
    </location>
</feature>
<evidence type="ECO:0000256" key="7">
    <source>
        <dbReference type="HAMAP-Rule" id="MF_02090"/>
    </source>
</evidence>
<dbReference type="InterPro" id="IPR003694">
    <property type="entry name" value="NAD_synthase"/>
</dbReference>
<keyword evidence="6 7" id="KW-0520">NAD</keyword>
<dbReference type="Gene3D" id="3.40.50.620">
    <property type="entry name" value="HUPs"/>
    <property type="match status" value="1"/>
</dbReference>
<proteinExistence type="inferred from homology"/>
<evidence type="ECO:0000313" key="11">
    <source>
        <dbReference type="EMBL" id="HIW02915.1"/>
    </source>
</evidence>
<name>A0A9D1TRK5_9FIRM</name>
<keyword evidence="4 7" id="KW-0547">Nucleotide-binding</keyword>
<sequence length="623" mass="67973">MKDGIFKVAAATPHIKPGDCAGNADKIIALIDRAEKEGVSVLVLPELCLTGYTAGDLFLLDSLIGGAEEQLDRITDFTEGKDVVVVLGAPAMMRGKLYSAAFVVQRGRVLGVVPKKHVPNYSEFYEARMFTAFTGENDFDEKLNCPFGTKLIFKDRSDMLTLAAEVCEDLWVPDSPSTEHALAGALVICNPSASDETIAKADYRRSLVSMQSAKLCAAYVYADAGKGESTTDTVYAGHNLIAENGKVLAEGELFADEFIVADIDVQHLAHDRRRMTSFSCGRRAGYEEVTFELNAKQTELTRRPDKNPFVPAVKGELDKRAEDILRLQTAGLAGRLSNCNIKKCVVGVSGGLDSTLALLVAVRAADSVGLPRKNVIAVTMPCFGTTGRTRRNAEAMSKLLGTDFRVVDIGESVKLHLRDIGHDGVTTDVAYENAQARERTQVLFDIANMQGAVLVGTGDLSELALGWCTYNGDHMSSYAVNASIPKTLVRRLVAYEAERLPALGDVLRDVLDTPVSPELLPTGGDAVVQPTEEIIGPYELHDFFLYHLIRWGSSARKIRRLALAAFDGEYDEKTIDKWLDVFFRRFFSSAFKRNCLPDGAKVGSVSLSPRGDWRMPSDAAVIR</sequence>
<feature type="binding site" evidence="7">
    <location>
        <begin position="467"/>
        <end position="470"/>
    </location>
    <ligand>
        <name>deamido-NAD(+)</name>
        <dbReference type="ChEBI" id="CHEBI:58437"/>
        <note>ligand shared between two neighboring subunits</note>
    </ligand>
</feature>
<dbReference type="GO" id="GO:0005737">
    <property type="term" value="C:cytoplasm"/>
    <property type="evidence" value="ECO:0007669"/>
    <property type="project" value="InterPro"/>
</dbReference>
<dbReference type="EC" id="6.3.5.1" evidence="7 8"/>
<comment type="catalytic activity">
    <reaction evidence="7 8">
        <text>deamido-NAD(+) + L-glutamine + ATP + H2O = L-glutamate + AMP + diphosphate + NAD(+) + H(+)</text>
        <dbReference type="Rhea" id="RHEA:24384"/>
        <dbReference type="ChEBI" id="CHEBI:15377"/>
        <dbReference type="ChEBI" id="CHEBI:15378"/>
        <dbReference type="ChEBI" id="CHEBI:29985"/>
        <dbReference type="ChEBI" id="CHEBI:30616"/>
        <dbReference type="ChEBI" id="CHEBI:33019"/>
        <dbReference type="ChEBI" id="CHEBI:57540"/>
        <dbReference type="ChEBI" id="CHEBI:58359"/>
        <dbReference type="ChEBI" id="CHEBI:58437"/>
        <dbReference type="ChEBI" id="CHEBI:456215"/>
        <dbReference type="EC" id="6.3.5.1"/>
    </reaction>
</comment>
<keyword evidence="5 7" id="KW-0067">ATP-binding</keyword>
<gene>
    <name evidence="7" type="primary">nadE</name>
    <name evidence="11" type="ORF">H9892_06205</name>
</gene>
<dbReference type="InterPro" id="IPR014445">
    <property type="entry name" value="Gln-dep_NAD_synthase"/>
</dbReference>
<feature type="binding site" evidence="7">
    <location>
        <position position="433"/>
    </location>
    <ligand>
        <name>deamido-NAD(+)</name>
        <dbReference type="ChEBI" id="CHEBI:58437"/>
        <note>ligand shared between two neighboring subunits</note>
    </ligand>
</feature>
<dbReference type="EMBL" id="DXHS01000099">
    <property type="protein sequence ID" value="HIW02915.1"/>
    <property type="molecule type" value="Genomic_DNA"/>
</dbReference>
<comment type="similarity">
    <text evidence="2 7 8">In the C-terminal section; belongs to the NAD synthetase family.</text>
</comment>
<dbReference type="Proteomes" id="UP000823990">
    <property type="component" value="Unassembled WGS sequence"/>
</dbReference>
<evidence type="ECO:0000256" key="9">
    <source>
        <dbReference type="RuleBase" id="RU003811"/>
    </source>
</evidence>
<dbReference type="InterPro" id="IPR003010">
    <property type="entry name" value="C-N_Hydrolase"/>
</dbReference>
<dbReference type="GO" id="GO:0008795">
    <property type="term" value="F:NAD+ synthase activity"/>
    <property type="evidence" value="ECO:0007669"/>
    <property type="project" value="UniProtKB-UniRule"/>
</dbReference>
<dbReference type="Pfam" id="PF00795">
    <property type="entry name" value="CN_hydrolase"/>
    <property type="match status" value="1"/>
</dbReference>
<feature type="binding site" evidence="7">
    <location>
        <begin position="347"/>
        <end position="354"/>
    </location>
    <ligand>
        <name>ATP</name>
        <dbReference type="ChEBI" id="CHEBI:30616"/>
    </ligand>
</feature>
<evidence type="ECO:0000313" key="12">
    <source>
        <dbReference type="Proteomes" id="UP000823990"/>
    </source>
</evidence>
<dbReference type="CDD" id="cd00553">
    <property type="entry name" value="NAD_synthase"/>
    <property type="match status" value="1"/>
</dbReference>
<comment type="caution">
    <text evidence="11">The sequence shown here is derived from an EMBL/GenBank/DDBJ whole genome shotgun (WGS) entry which is preliminary data.</text>
</comment>
<accession>A0A9D1TRK5</accession>
<evidence type="ECO:0000256" key="6">
    <source>
        <dbReference type="ARBA" id="ARBA00023027"/>
    </source>
</evidence>
<keyword evidence="3 7" id="KW-0436">Ligase</keyword>
<reference evidence="11" key="1">
    <citation type="journal article" date="2021" name="PeerJ">
        <title>Extensive microbial diversity within the chicken gut microbiome revealed by metagenomics and culture.</title>
        <authorList>
            <person name="Gilroy R."/>
            <person name="Ravi A."/>
            <person name="Getino M."/>
            <person name="Pursley I."/>
            <person name="Horton D.L."/>
            <person name="Alikhan N.F."/>
            <person name="Baker D."/>
            <person name="Gharbi K."/>
            <person name="Hall N."/>
            <person name="Watson M."/>
            <person name="Adriaenssens E.M."/>
            <person name="Foster-Nyarko E."/>
            <person name="Jarju S."/>
            <person name="Secka A."/>
            <person name="Antonio M."/>
            <person name="Oren A."/>
            <person name="Chaudhuri R.R."/>
            <person name="La Ragione R."/>
            <person name="Hildebrand F."/>
            <person name="Pallen M.J."/>
        </authorList>
    </citation>
    <scope>NUCLEOTIDE SEQUENCE</scope>
    <source>
        <strain evidence="11">12435</strain>
    </source>
</reference>
<dbReference type="NCBIfam" id="TIGR00552">
    <property type="entry name" value="nadE"/>
    <property type="match status" value="1"/>
</dbReference>
<dbReference type="CDD" id="cd07570">
    <property type="entry name" value="GAT_Gln-NAD-synth"/>
    <property type="match status" value="1"/>
</dbReference>
<dbReference type="InterPro" id="IPR036526">
    <property type="entry name" value="C-N_Hydrolase_sf"/>
</dbReference>
<dbReference type="PANTHER" id="PTHR23090:SF9">
    <property type="entry name" value="GLUTAMINE-DEPENDENT NAD(+) SYNTHETASE"/>
    <property type="match status" value="1"/>
</dbReference>
<dbReference type="GO" id="GO:0004359">
    <property type="term" value="F:glutaminase activity"/>
    <property type="evidence" value="ECO:0007669"/>
    <property type="project" value="InterPro"/>
</dbReference>
<dbReference type="PROSITE" id="PS50263">
    <property type="entry name" value="CN_HYDROLASE"/>
    <property type="match status" value="1"/>
</dbReference>
<evidence type="ECO:0000256" key="3">
    <source>
        <dbReference type="ARBA" id="ARBA00022598"/>
    </source>
</evidence>
<evidence type="ECO:0000256" key="2">
    <source>
        <dbReference type="ARBA" id="ARBA00007145"/>
    </source>
</evidence>
<dbReference type="Gene3D" id="1.10.10.1140">
    <property type="entry name" value="Glutamine-dependent NAD+ synthetase, C-terminal domain"/>
    <property type="match status" value="1"/>
</dbReference>
<feature type="binding site" evidence="7">
    <location>
        <position position="194"/>
    </location>
    <ligand>
        <name>L-glutamine</name>
        <dbReference type="ChEBI" id="CHEBI:58359"/>
    </ligand>
</feature>
<comment type="function">
    <text evidence="7">Catalyzes the ATP-dependent amidation of deamido-NAD to form NAD. Uses L-glutamine as a nitrogen source.</text>
</comment>
<dbReference type="NCBIfam" id="NF002730">
    <property type="entry name" value="PRK02628.1"/>
    <property type="match status" value="1"/>
</dbReference>
<comment type="pathway">
    <text evidence="1 7 8">Cofactor biosynthesis; NAD(+) biosynthesis; NAD(+) from deamido-NAD(+) (L-Gln route): step 1/1.</text>
</comment>
<protein>
    <recommendedName>
        <fullName evidence="7 8">Glutamine-dependent NAD(+) synthetase</fullName>
        <ecNumber evidence="7 8">6.3.5.1</ecNumber>
    </recommendedName>
    <alternativeName>
        <fullName evidence="7 8">NAD(+) synthase [glutamine-hydrolyzing]</fullName>
    </alternativeName>
</protein>
<feature type="binding site" evidence="7">
    <location>
        <position position="200"/>
    </location>
    <ligand>
        <name>L-glutamine</name>
        <dbReference type="ChEBI" id="CHEBI:58359"/>
    </ligand>
</feature>
<feature type="domain" description="CN hydrolase" evidence="10">
    <location>
        <begin position="6"/>
        <end position="265"/>
    </location>
</feature>
<comment type="similarity">
    <text evidence="9">Belongs to the NAD synthetase family.</text>
</comment>
<evidence type="ECO:0000256" key="4">
    <source>
        <dbReference type="ARBA" id="ARBA00022741"/>
    </source>
</evidence>
<organism evidence="11 12">
    <name type="scientific">Candidatus Protoclostridium stercorigallinarum</name>
    <dbReference type="NCBI Taxonomy" id="2838741"/>
    <lineage>
        <taxon>Bacteria</taxon>
        <taxon>Bacillati</taxon>
        <taxon>Bacillota</taxon>
        <taxon>Clostridia</taxon>
        <taxon>Candidatus Protoclostridium</taxon>
    </lineage>
</organism>
<feature type="binding site" evidence="7">
    <location>
        <position position="592"/>
    </location>
    <ligand>
        <name>deamido-NAD(+)</name>
        <dbReference type="ChEBI" id="CHEBI:58437"/>
        <note>ligand shared between two neighboring subunits</note>
    </ligand>
</feature>
<dbReference type="PIRSF" id="PIRSF006630">
    <property type="entry name" value="NADS_GAT"/>
    <property type="match status" value="1"/>
</dbReference>
<dbReference type="GO" id="GO:0009435">
    <property type="term" value="P:NAD+ biosynthetic process"/>
    <property type="evidence" value="ECO:0007669"/>
    <property type="project" value="UniProtKB-UniRule"/>
</dbReference>
<dbReference type="GO" id="GO:0003952">
    <property type="term" value="F:NAD+ synthase (glutamine-hydrolyzing) activity"/>
    <property type="evidence" value="ECO:0007669"/>
    <property type="project" value="UniProtKB-UniRule"/>
</dbReference>
<feature type="active site" description="Proton acceptor; for glutaminase activity" evidence="7">
    <location>
        <position position="46"/>
    </location>
</feature>
<feature type="binding site" evidence="7">
    <location>
        <position position="121"/>
    </location>
    <ligand>
        <name>L-glutamine</name>
        <dbReference type="ChEBI" id="CHEBI:58359"/>
    </ligand>
</feature>
<evidence type="ECO:0000259" key="10">
    <source>
        <dbReference type="PROSITE" id="PS50263"/>
    </source>
</evidence>
<dbReference type="SUPFAM" id="SSF52402">
    <property type="entry name" value="Adenine nucleotide alpha hydrolases-like"/>
    <property type="match status" value="1"/>
</dbReference>